<dbReference type="RefSeq" id="WP_064226585.1">
    <property type="nucleotide sequence ID" value="NZ_BKBY01000462.1"/>
</dbReference>
<dbReference type="Proteomes" id="UP001179946">
    <property type="component" value="Chromosome"/>
</dbReference>
<dbReference type="Proteomes" id="UP000255164">
    <property type="component" value="Unassembled WGS sequence"/>
</dbReference>
<name>A0A2S8JJ25_ECOLX</name>
<evidence type="ECO:0000313" key="4">
    <source>
        <dbReference type="Proteomes" id="UP000255164"/>
    </source>
</evidence>
<evidence type="ECO:0000313" key="3">
    <source>
        <dbReference type="EMBL" id="WHI03093.1"/>
    </source>
</evidence>
<reference evidence="1 5" key="2">
    <citation type="submission" date="2019-12" db="EMBL/GenBank/DDBJ databases">
        <authorList>
            <consortium name="GenomeTrakr network: Whole genome sequencing for foodborne pathogen traceback"/>
        </authorList>
    </citation>
    <scope>NUCLEOTIDE SEQUENCE [LARGE SCALE GENOMIC DNA]</scope>
    <source>
        <strain evidence="1 5">PSU-2243</strain>
    </source>
</reference>
<dbReference type="Proteomes" id="UP000531813">
    <property type="component" value="Unassembled WGS sequence"/>
</dbReference>
<gene>
    <name evidence="1" type="ORF">GOP25_26265</name>
    <name evidence="2" type="ORF">NCTC10082_03635</name>
    <name evidence="3" type="ORF">QDW62_05980</name>
</gene>
<protein>
    <submittedName>
        <fullName evidence="2">Uncharacterized protein</fullName>
    </submittedName>
</protein>
<proteinExistence type="predicted"/>
<dbReference type="AlphaFoldDB" id="A0A2S8JJ25"/>
<evidence type="ECO:0000313" key="5">
    <source>
        <dbReference type="Proteomes" id="UP000531813"/>
    </source>
</evidence>
<dbReference type="EMBL" id="AASWIS010000070">
    <property type="protein sequence ID" value="EFH5895642.1"/>
    <property type="molecule type" value="Genomic_DNA"/>
</dbReference>
<accession>A0A2S8JJ25</accession>
<dbReference type="EMBL" id="UFZA01000002">
    <property type="protein sequence ID" value="STE70797.1"/>
    <property type="molecule type" value="Genomic_DNA"/>
</dbReference>
<reference evidence="3" key="3">
    <citation type="journal article" date="2023" name="Front. Microbiol.">
        <title>Virotyping and genetic antimicrobial susceptibility testing of porcine ETEC/STEC strains and associated plasmid types.</title>
        <authorList>
            <person name="Vereecke N."/>
            <person name="Van Hoorde S."/>
            <person name="Sperling D."/>
            <person name="Theuns S."/>
            <person name="Devriendt B."/>
            <person name="Cox E."/>
        </authorList>
    </citation>
    <scope>NUCLEOTIDE SEQUENCE</scope>
    <source>
        <strain evidence="3">ETEC4085</strain>
    </source>
</reference>
<organism evidence="2 4">
    <name type="scientific">Escherichia coli</name>
    <dbReference type="NCBI Taxonomy" id="562"/>
    <lineage>
        <taxon>Bacteria</taxon>
        <taxon>Pseudomonadati</taxon>
        <taxon>Pseudomonadota</taxon>
        <taxon>Gammaproteobacteria</taxon>
        <taxon>Enterobacterales</taxon>
        <taxon>Enterobacteriaceae</taxon>
        <taxon>Escherichia</taxon>
    </lineage>
</organism>
<reference evidence="2 4" key="1">
    <citation type="submission" date="2018-06" db="EMBL/GenBank/DDBJ databases">
        <authorList>
            <consortium name="Pathogen Informatics"/>
            <person name="Doyle S."/>
        </authorList>
    </citation>
    <scope>NUCLEOTIDE SEQUENCE [LARGE SCALE GENOMIC DNA]</scope>
    <source>
        <strain evidence="2 4">NCTC10082</strain>
    </source>
</reference>
<dbReference type="EMBL" id="CP122634">
    <property type="protein sequence ID" value="WHI03093.1"/>
    <property type="molecule type" value="Genomic_DNA"/>
</dbReference>
<evidence type="ECO:0000313" key="1">
    <source>
        <dbReference type="EMBL" id="EFH5895642.1"/>
    </source>
</evidence>
<sequence>MLIFLRQQNGALLVEILYFLAGSVMHHSGVVNNTIGALLRARVVKRVGLAGNHSIHTGRNTSGGTRRLDFITIKKFIPCIDQPPYLAVFFILNSKKENTDTDNVRVAMPCKSAMNMAQKKRGCRINAAGQSP</sequence>
<evidence type="ECO:0000313" key="2">
    <source>
        <dbReference type="EMBL" id="STE70797.1"/>
    </source>
</evidence>